<sequence>MKPKKIQEIVPQILDNLKSIKNEFTSILFEISKEGDYYKSDNLDNVYNITKRVQKLNVSLKAFNDNCADLPKNTCIQFNNVTQYLAYLNDSDQIYPNVIENYKILKNSDQSILILFLTKFQLQNSVYHFDKFMHDSQFGVPSIIVRPKVIENCSLPNIMDNYMEHFSYNSQAIIKSTAVGNCRYLQISFRNVCTFLLYVNVTHIEWVKAFKYKQKHESKVCVNAFNKPHQYQLYEKITEYLNCYFEKIIGDLVDMYFRNCIYLVLKYSSLFKIKCNRCQKHVSKNFLLPIVRNHRNYNAFHLECQ</sequence>
<dbReference type="Proteomes" id="UP000078046">
    <property type="component" value="Unassembled WGS sequence"/>
</dbReference>
<dbReference type="EMBL" id="LWCA01000138">
    <property type="protein sequence ID" value="OAF70523.1"/>
    <property type="molecule type" value="Genomic_DNA"/>
</dbReference>
<keyword evidence="4" id="KW-0804">Transcription</keyword>
<reference evidence="6 7" key="1">
    <citation type="submission" date="2016-04" db="EMBL/GenBank/DDBJ databases">
        <title>The genome of Intoshia linei affirms orthonectids as highly simplified spiralians.</title>
        <authorList>
            <person name="Mikhailov K.V."/>
            <person name="Slusarev G.S."/>
            <person name="Nikitin M.A."/>
            <person name="Logacheva M.D."/>
            <person name="Penin A."/>
            <person name="Aleoshin V."/>
            <person name="Panchin Y.V."/>
        </authorList>
    </citation>
    <scope>NUCLEOTIDE SEQUENCE [LARGE SCALE GENOMIC DNA]</scope>
    <source>
        <strain evidence="6">Intl2013</strain>
        <tissue evidence="6">Whole animal</tissue>
    </source>
</reference>
<dbReference type="InterPro" id="IPR021627">
    <property type="entry name" value="Mediator_Med27"/>
</dbReference>
<proteinExistence type="inferred from homology"/>
<dbReference type="GO" id="GO:0016592">
    <property type="term" value="C:mediator complex"/>
    <property type="evidence" value="ECO:0007669"/>
    <property type="project" value="InterPro"/>
</dbReference>
<dbReference type="AlphaFoldDB" id="A0A177BA53"/>
<evidence type="ECO:0008006" key="8">
    <source>
        <dbReference type="Google" id="ProtNLM"/>
    </source>
</evidence>
<comment type="caution">
    <text evidence="6">The sequence shown here is derived from an EMBL/GenBank/DDBJ whole genome shotgun (WGS) entry which is preliminary data.</text>
</comment>
<protein>
    <recommendedName>
        <fullName evidence="8">Mediator of RNA polymerase II transcription subunit 27</fullName>
    </recommendedName>
</protein>
<keyword evidence="3" id="KW-0805">Transcription regulation</keyword>
<evidence type="ECO:0000256" key="4">
    <source>
        <dbReference type="ARBA" id="ARBA00023163"/>
    </source>
</evidence>
<keyword evidence="7" id="KW-1185">Reference proteome</keyword>
<evidence type="ECO:0000256" key="2">
    <source>
        <dbReference type="ARBA" id="ARBA00008048"/>
    </source>
</evidence>
<evidence type="ECO:0000313" key="6">
    <source>
        <dbReference type="EMBL" id="OAF70523.1"/>
    </source>
</evidence>
<keyword evidence="5" id="KW-0539">Nucleus</keyword>
<evidence type="ECO:0000256" key="3">
    <source>
        <dbReference type="ARBA" id="ARBA00023015"/>
    </source>
</evidence>
<accession>A0A177BA53</accession>
<evidence type="ECO:0000313" key="7">
    <source>
        <dbReference type="Proteomes" id="UP000078046"/>
    </source>
</evidence>
<evidence type="ECO:0000256" key="1">
    <source>
        <dbReference type="ARBA" id="ARBA00004123"/>
    </source>
</evidence>
<organism evidence="6 7">
    <name type="scientific">Intoshia linei</name>
    <dbReference type="NCBI Taxonomy" id="1819745"/>
    <lineage>
        <taxon>Eukaryota</taxon>
        <taxon>Metazoa</taxon>
        <taxon>Spiralia</taxon>
        <taxon>Lophotrochozoa</taxon>
        <taxon>Mesozoa</taxon>
        <taxon>Orthonectida</taxon>
        <taxon>Rhopaluridae</taxon>
        <taxon>Intoshia</taxon>
    </lineage>
</organism>
<dbReference type="Pfam" id="PF11571">
    <property type="entry name" value="Med27"/>
    <property type="match status" value="1"/>
</dbReference>
<comment type="subcellular location">
    <subcellularLocation>
        <location evidence="1">Nucleus</location>
    </subcellularLocation>
</comment>
<name>A0A177BA53_9BILA</name>
<comment type="similarity">
    <text evidence="2">Belongs to the Mediator complex subunit 27 family.</text>
</comment>
<evidence type="ECO:0000256" key="5">
    <source>
        <dbReference type="ARBA" id="ARBA00023242"/>
    </source>
</evidence>
<gene>
    <name evidence="6" type="ORF">A3Q56_01736</name>
</gene>